<proteinExistence type="inferred from homology"/>
<dbReference type="AlphaFoldDB" id="A0A9P6W7B2"/>
<comment type="caution">
    <text evidence="3">The sequence shown here is derived from an EMBL/GenBank/DDBJ whole genome shotgun (WGS) entry which is preliminary data.</text>
</comment>
<keyword evidence="1" id="KW-0694">RNA-binding</keyword>
<dbReference type="GO" id="GO:0005849">
    <property type="term" value="C:mRNA cleavage factor complex"/>
    <property type="evidence" value="ECO:0007669"/>
    <property type="project" value="UniProtKB-UniRule"/>
</dbReference>
<dbReference type="EMBL" id="PUHQ01000006">
    <property type="protein sequence ID" value="KAG0666134.1"/>
    <property type="molecule type" value="Genomic_DNA"/>
</dbReference>
<keyword evidence="4" id="KW-1185">Reference proteome</keyword>
<name>A0A9P6W7B2_RHOMI</name>
<dbReference type="GO" id="GO:0031124">
    <property type="term" value="P:mRNA 3'-end processing"/>
    <property type="evidence" value="ECO:0007669"/>
    <property type="project" value="InterPro"/>
</dbReference>
<evidence type="ECO:0000256" key="1">
    <source>
        <dbReference type="PIRNR" id="PIRNR017888"/>
    </source>
</evidence>
<dbReference type="GO" id="GO:0005737">
    <property type="term" value="C:cytoplasm"/>
    <property type="evidence" value="ECO:0007669"/>
    <property type="project" value="UniProtKB-SubCell"/>
</dbReference>
<keyword evidence="1" id="KW-0507">mRNA processing</keyword>
<comment type="subcellular location">
    <subcellularLocation>
        <location evidence="1">Nucleus</location>
    </subcellularLocation>
    <subcellularLocation>
        <location evidence="1">Cytoplasm</location>
    </subcellularLocation>
</comment>
<evidence type="ECO:0000256" key="2">
    <source>
        <dbReference type="SAM" id="MobiDB-lite"/>
    </source>
</evidence>
<feature type="region of interest" description="Disordered" evidence="2">
    <location>
        <begin position="97"/>
        <end position="125"/>
    </location>
</feature>
<accession>A0A9P6W7B2</accession>
<dbReference type="PIRSF" id="PIRSF017888">
    <property type="entry name" value="CPSF-25"/>
    <property type="match status" value="1"/>
</dbReference>
<dbReference type="InterPro" id="IPR016706">
    <property type="entry name" value="Cleav_polyA_spec_factor_su5"/>
</dbReference>
<gene>
    <name evidence="3" type="ORF">C6P46_005485</name>
</gene>
<dbReference type="CDD" id="cd18871">
    <property type="entry name" value="NUDIX_Cfim25_Nudt21"/>
    <property type="match status" value="1"/>
</dbReference>
<dbReference type="Gene3D" id="3.90.79.10">
    <property type="entry name" value="Nucleoside Triphosphate Pyrophosphohydrolase"/>
    <property type="match status" value="1"/>
</dbReference>
<reference evidence="3 4" key="1">
    <citation type="submission" date="2020-11" db="EMBL/GenBank/DDBJ databases">
        <title>Kefir isolates.</title>
        <authorList>
            <person name="Marcisauskas S."/>
            <person name="Kim Y."/>
            <person name="Blasche S."/>
        </authorList>
    </citation>
    <scope>NUCLEOTIDE SEQUENCE [LARGE SCALE GENOMIC DNA]</scope>
    <source>
        <strain evidence="3 4">KR</strain>
    </source>
</reference>
<comment type="similarity">
    <text evidence="1">Belongs to the Nudix hydrolase family. CPSF5 subfamily.</text>
</comment>
<comment type="function">
    <text evidence="1">Component of the cleavage factor Im (CFIm) complex that functions as an activator of the pre-mRNA 3'-end cleavage and polyadenylation processing required for the maturation of pre-mRNA into functional mRNAs. CFIm contributes to the recruitment of multiprotein complexes on specific sequences on the pre-mRNA 3'-end, so called cleavage and polyadenylation signals (pA signals). Most pre-mRNAs contain multiple pA signals, resulting in alternative cleavage and polyadenylation (APA) producing mRNAs with variable 3'-end formation. The CFIm complex acts as a key regulator of cleavage and polyadenylation site choice during APA through its binding to 5'-UGUA-3' elements localized in the 3'-untranslated region (UTR) for a huge number of pre-mRNAs.</text>
</comment>
<comment type="subunit">
    <text evidence="1">Homodimer (via N- and C-terminus); binds RNA as homodimer. Component of the cleavage factor Im (CFIm) complex.</text>
</comment>
<dbReference type="PANTHER" id="PTHR13047">
    <property type="entry name" value="PRE-MRNA CLEAVAGE FACTOR IM, 25KD SUBUNIT"/>
    <property type="match status" value="1"/>
</dbReference>
<sequence length="237" mass="26570">MPKHTIYPLSNYTFASKEPQTEEDPTVLARLNRLESEYEQYGMRRTVEGLLVVHEHGHPHVLLLQVANSFFKLPGDYLQPHEDEIDGLQHRMYLRLGPETGSGSGSEDKAAGTGVKGEDDEAMNGGVGSGGINDWSVGEPVGHFWRPNFETFMYPYMPAYAAHPYMPYIPRSPRRGHPSAGTSLIRKSARREILTVPKNMKLVALPLFELYDNAVRYGPQLASLPALLSRIEFDYAP</sequence>
<evidence type="ECO:0000313" key="4">
    <source>
        <dbReference type="Proteomes" id="UP000777482"/>
    </source>
</evidence>
<dbReference type="Proteomes" id="UP000777482">
    <property type="component" value="Unassembled WGS sequence"/>
</dbReference>
<protein>
    <recommendedName>
        <fullName evidence="1">Cleavage and polyadenylation specificity factor subunit 5</fullName>
    </recommendedName>
</protein>
<evidence type="ECO:0000313" key="3">
    <source>
        <dbReference type="EMBL" id="KAG0666134.1"/>
    </source>
</evidence>
<keyword evidence="1" id="KW-0539">Nucleus</keyword>
<organism evidence="3 4">
    <name type="scientific">Rhodotorula mucilaginosa</name>
    <name type="common">Yeast</name>
    <name type="synonym">Rhodotorula rubra</name>
    <dbReference type="NCBI Taxonomy" id="5537"/>
    <lineage>
        <taxon>Eukaryota</taxon>
        <taxon>Fungi</taxon>
        <taxon>Dikarya</taxon>
        <taxon>Basidiomycota</taxon>
        <taxon>Pucciniomycotina</taxon>
        <taxon>Microbotryomycetes</taxon>
        <taxon>Sporidiobolales</taxon>
        <taxon>Sporidiobolaceae</taxon>
        <taxon>Rhodotorula</taxon>
    </lineage>
</organism>
<dbReference type="GO" id="GO:0003729">
    <property type="term" value="F:mRNA binding"/>
    <property type="evidence" value="ECO:0007669"/>
    <property type="project" value="UniProtKB-UniRule"/>
</dbReference>
<dbReference type="OrthoDB" id="277288at2759"/>
<dbReference type="Pfam" id="PF13869">
    <property type="entry name" value="NUDIX_2"/>
    <property type="match status" value="1"/>
</dbReference>
<keyword evidence="1" id="KW-0963">Cytoplasm</keyword>